<dbReference type="OrthoDB" id="10256233at2759"/>
<evidence type="ECO:0000256" key="3">
    <source>
        <dbReference type="ARBA" id="ARBA00022801"/>
    </source>
</evidence>
<dbReference type="InterPro" id="IPR011545">
    <property type="entry name" value="DEAD/DEAH_box_helicase_dom"/>
</dbReference>
<dbReference type="EC" id="3.6.4.13" evidence="1"/>
<dbReference type="AlphaFoldDB" id="A0A6L2PK82"/>
<feature type="domain" description="Helicase C-terminal" evidence="8">
    <location>
        <begin position="388"/>
        <end position="532"/>
    </location>
</feature>
<dbReference type="GO" id="GO:0003676">
    <property type="term" value="F:nucleic acid binding"/>
    <property type="evidence" value="ECO:0007669"/>
    <property type="project" value="InterPro"/>
</dbReference>
<keyword evidence="2" id="KW-0547">Nucleotide-binding</keyword>
<dbReference type="InterPro" id="IPR027417">
    <property type="entry name" value="P-loop_NTPase"/>
</dbReference>
<reference evidence="11" key="1">
    <citation type="submission" date="2020-01" db="EMBL/GenBank/DDBJ databases">
        <title>Draft genome sequence of the Termite Coptotermes fromosanus.</title>
        <authorList>
            <person name="Itakura S."/>
            <person name="Yosikawa Y."/>
            <person name="Umezawa K."/>
        </authorList>
    </citation>
    <scope>NUCLEOTIDE SEQUENCE [LARGE SCALE GENOMIC DNA]</scope>
</reference>
<dbReference type="PROSITE" id="PS51192">
    <property type="entry name" value="HELICASE_ATP_BIND_1"/>
    <property type="match status" value="1"/>
</dbReference>
<dbReference type="PROSITE" id="PS51195">
    <property type="entry name" value="Q_MOTIF"/>
    <property type="match status" value="1"/>
</dbReference>
<feature type="domain" description="Helicase ATP-binding" evidence="7">
    <location>
        <begin position="163"/>
        <end position="355"/>
    </location>
</feature>
<sequence length="548" mass="61312">MADCPRRFWCFCMFLKFQNSRKVFDACLFPQVLSAKAHAAIKTRSEHGEESVKQRKKMLQTLPSQYVSVGHYELVVRGLNITVMKVKHTENLKTFHWHPKVGIIGSQEEISSQSKSIERQNPAISGSFESSVSFSDTGINSDIIDVLKEQEITEPTVIQKDGIPTILAGHNTLLTAETGCGKTLAYLLPMINQILVWQPLLRERQLNSPLGIVVSPNRELANQIGVMAQKFSRKLMFTTKVLTGGHTKFKMMNPSFEEIDLLVASLGALSKLTTTGIYNVSNVHHVVLDEADTLLDDSFNEKLCHFLRKFKVSLLQTFNTLTTLPSGVQMTLVSATMPTSLTDILSPVVETESLVRVTSSQVHRLLPHVPQKFYRLGKSQKPAQLLAMVKQAVARKHPVIIFSNKSSTCDWISMFLNESGVKCVNLNGKMPLDIRTGKLNLFQSGDVDVISCTDIGSRGIDTVRVKHVINYDFPLYVADYIHRCGRTGRVGSAEGCHVSNFIAGLREVELVQKIEIAARKMDTLPNVNGNISRTIQYRTMKKMEEKFM</sequence>
<dbReference type="GO" id="GO:0016787">
    <property type="term" value="F:hydrolase activity"/>
    <property type="evidence" value="ECO:0007669"/>
    <property type="project" value="UniProtKB-KW"/>
</dbReference>
<accession>A0A6L2PK82</accession>
<dbReference type="PROSITE" id="PS51194">
    <property type="entry name" value="HELICASE_CTER"/>
    <property type="match status" value="1"/>
</dbReference>
<gene>
    <name evidence="10" type="ORF">Cfor_08112</name>
</gene>
<evidence type="ECO:0000259" key="7">
    <source>
        <dbReference type="PROSITE" id="PS51192"/>
    </source>
</evidence>
<evidence type="ECO:0000256" key="5">
    <source>
        <dbReference type="ARBA" id="ARBA00022840"/>
    </source>
</evidence>
<organism evidence="10 11">
    <name type="scientific">Coptotermes formosanus</name>
    <name type="common">Formosan subterranean termite</name>
    <dbReference type="NCBI Taxonomy" id="36987"/>
    <lineage>
        <taxon>Eukaryota</taxon>
        <taxon>Metazoa</taxon>
        <taxon>Ecdysozoa</taxon>
        <taxon>Arthropoda</taxon>
        <taxon>Hexapoda</taxon>
        <taxon>Insecta</taxon>
        <taxon>Pterygota</taxon>
        <taxon>Neoptera</taxon>
        <taxon>Polyneoptera</taxon>
        <taxon>Dictyoptera</taxon>
        <taxon>Blattodea</taxon>
        <taxon>Blattoidea</taxon>
        <taxon>Termitoidae</taxon>
        <taxon>Rhinotermitidae</taxon>
        <taxon>Coptotermes</taxon>
    </lineage>
</organism>
<dbReference type="CDD" id="cd18787">
    <property type="entry name" value="SF2_C_DEAD"/>
    <property type="match status" value="1"/>
</dbReference>
<dbReference type="Pfam" id="PF00271">
    <property type="entry name" value="Helicase_C"/>
    <property type="match status" value="1"/>
</dbReference>
<dbReference type="SUPFAM" id="SSF52540">
    <property type="entry name" value="P-loop containing nucleoside triphosphate hydrolases"/>
    <property type="match status" value="1"/>
</dbReference>
<protein>
    <recommendedName>
        <fullName evidence="1">RNA helicase</fullName>
        <ecNumber evidence="1">3.6.4.13</ecNumber>
    </recommendedName>
</protein>
<keyword evidence="5" id="KW-0067">ATP-binding</keyword>
<evidence type="ECO:0000313" key="11">
    <source>
        <dbReference type="Proteomes" id="UP000502823"/>
    </source>
</evidence>
<name>A0A6L2PK82_COPFO</name>
<evidence type="ECO:0000256" key="6">
    <source>
        <dbReference type="PROSITE-ProRule" id="PRU00552"/>
    </source>
</evidence>
<dbReference type="Gene3D" id="3.40.50.300">
    <property type="entry name" value="P-loop containing nucleotide triphosphate hydrolases"/>
    <property type="match status" value="2"/>
</dbReference>
<dbReference type="InParanoid" id="A0A6L2PK82"/>
<feature type="short sequence motif" description="Q motif" evidence="6">
    <location>
        <begin position="132"/>
        <end position="160"/>
    </location>
</feature>
<evidence type="ECO:0000313" key="10">
    <source>
        <dbReference type="EMBL" id="GFG30487.1"/>
    </source>
</evidence>
<dbReference type="PANTHER" id="PTHR47960">
    <property type="entry name" value="DEAD-BOX ATP-DEPENDENT RNA HELICASE 50"/>
    <property type="match status" value="1"/>
</dbReference>
<evidence type="ECO:0000256" key="1">
    <source>
        <dbReference type="ARBA" id="ARBA00012552"/>
    </source>
</evidence>
<dbReference type="InterPro" id="IPR014001">
    <property type="entry name" value="Helicase_ATP-bd"/>
</dbReference>
<dbReference type="GO" id="GO:0003724">
    <property type="term" value="F:RNA helicase activity"/>
    <property type="evidence" value="ECO:0007669"/>
    <property type="project" value="UniProtKB-EC"/>
</dbReference>
<dbReference type="GO" id="GO:0005524">
    <property type="term" value="F:ATP binding"/>
    <property type="evidence" value="ECO:0007669"/>
    <property type="project" value="UniProtKB-KW"/>
</dbReference>
<dbReference type="SMART" id="SM00490">
    <property type="entry name" value="HELICc"/>
    <property type="match status" value="1"/>
</dbReference>
<proteinExistence type="predicted"/>
<keyword evidence="3" id="KW-0378">Hydrolase</keyword>
<evidence type="ECO:0000256" key="2">
    <source>
        <dbReference type="ARBA" id="ARBA00022741"/>
    </source>
</evidence>
<dbReference type="FunCoup" id="A0A6L2PK82">
    <property type="interactions" value="1243"/>
</dbReference>
<dbReference type="SMART" id="SM00487">
    <property type="entry name" value="DEXDc"/>
    <property type="match status" value="1"/>
</dbReference>
<evidence type="ECO:0000256" key="4">
    <source>
        <dbReference type="ARBA" id="ARBA00022806"/>
    </source>
</evidence>
<dbReference type="Proteomes" id="UP000502823">
    <property type="component" value="Unassembled WGS sequence"/>
</dbReference>
<dbReference type="Pfam" id="PF00270">
    <property type="entry name" value="DEAD"/>
    <property type="match status" value="1"/>
</dbReference>
<comment type="caution">
    <text evidence="10">The sequence shown here is derived from an EMBL/GenBank/DDBJ whole genome shotgun (WGS) entry which is preliminary data.</text>
</comment>
<keyword evidence="11" id="KW-1185">Reference proteome</keyword>
<feature type="domain" description="DEAD-box RNA helicase Q" evidence="9">
    <location>
        <begin position="132"/>
        <end position="160"/>
    </location>
</feature>
<dbReference type="InterPro" id="IPR001650">
    <property type="entry name" value="Helicase_C-like"/>
</dbReference>
<dbReference type="InterPro" id="IPR014014">
    <property type="entry name" value="RNA_helicase_DEAD_Q_motif"/>
</dbReference>
<dbReference type="EMBL" id="BLKM01000227">
    <property type="protein sequence ID" value="GFG30487.1"/>
    <property type="molecule type" value="Genomic_DNA"/>
</dbReference>
<evidence type="ECO:0000259" key="8">
    <source>
        <dbReference type="PROSITE" id="PS51194"/>
    </source>
</evidence>
<evidence type="ECO:0000259" key="9">
    <source>
        <dbReference type="PROSITE" id="PS51195"/>
    </source>
</evidence>
<keyword evidence="4" id="KW-0347">Helicase</keyword>